<dbReference type="SUPFAM" id="SSF57756">
    <property type="entry name" value="Retrovirus zinc finger-like domains"/>
    <property type="match status" value="1"/>
</dbReference>
<sequence>MDVDQDPTGVPAPQPELTPEQMKALIIELQKDKSELVGMFNDAVATRQKELEGEIGGQLVKLLRELTGGEEKRLRIEKPDRFDGSAENFKKFMGEVNLAFLSDGSYFEDPVMGDHRKIVFVLSYLKDGRAAKWRQTFQETYKFGKTTWKAVEEDLTTSFSVCNPQSTAVRKIKALNMDDGKSADDYINEFELYQKDTEYCDKALIDIMEEGLARRIVEDIYHLEKLPTALQAWKDYARQIDHQHTKFVDKHTPPVPTRSTPSRSTPNVPRTNNHPIPSTSTHPPRTLDRRDGTGITFGGSGQAMDIDAARRAGLCFHCHKPGHISKFCPNKRVNIQGVEGVEGARERSEGFLEGSGVSADSPTKGFQFPSVNTSVPTDRVTSESKSFSSVTAAPDKPTRSTYSRPWSTTWVSERLLENSDRPIGILRSWVHKKRPLEACHETLQELRSLSSEQRIRALEELARPKQYIRGTRGNQLDVPLVLSTLDDARTFSTKALLDSGCTGSSIDADFVRQHGIETRQLPRPIPVYNTDGSLNSGGPISEVVELQIKIQDHIERLPFAVTNLGKSNLFLGYEWLRYHNPVIDWQSQTISFSRCPEECNYTEPLQDPDDAEEEPRFDPNVQLEEGDRIFVMDWKRYLHLDKSHIRAHQTTATRLAEEQHRHKPSQSFAELVPPPYHPFKDVFAKESFDELPSRRPWDHTIELIPDSRPVDCKLYPLTREEQRELDNFLEENLRSGRIRPSKSPMASPFFFVKKKDGSLRPVQDYRKLNAMTVKNRYPLPLIPELIGKLKGSRYFTKLDVRWGYNNVRIKEGDEWKAAFRTNRGLFEPLVMFFGLTNSPATFQTMMNDIFRDLINRGVVVVYLDDILIFTRTLEEHRRITQEVLQILRANRLYLKAEKCEFEKESIEYLGMVISEGSVAMDPTKVAGIMDWPVPTKKREVQAFLGFTNFYRRFIKDYGKIAKPLTSLTGNADWMWGVEQQLAFEKLKDTISSAPVLAIPTDHDPYRLECDASNFALGAVLSQHQNGVWRPVAFLSKAMNPAERNYEIYDKELLAIMNSLDEYRHYLMGAHHEFEVWTDHKNLEYFRKPQKLNRRQARWVTELANYHFSLHHKPGKLNGKGDAMSRRADHDHGEGDNDGIVVLKEEWFRREEFEVEGEAKEILDRIRRNRGNKDRAVAKALANKERDWEEVDGIVTWKNRIYVPHDKPLRERIIQLNHDSLSAGHPGRYKTQELITRDYWWPRIQGDVRRYVEGCKICQRTKTRHGKIAAPLQPNEVPSHNWEIVSVDMIGALPESQGCNAILNVIDTLSKQLISIPTNTELTAEGFARLYFQHVYRTKGLPRKVISDRGPQFVSKFINALYLLLGIQGNPSTSYHPQTDGQTERVNQELEQYLRIFINHRQSDWVDWLPIAEFSYNDRTHKSTGFSPFFLNSGLHPWKGTTPRRRVTNDSAQNFVDHLRNVQKEAAAAMKIAQDTMSRFFDRKRGESRQYQPGDLVWMEGINIRTDRPMKKLDDKRYGPFKILEKVGRSAYRLDIPRSWRGIHPVINEALLSPYTPPAFPSQQPPEPPPPVLIDGEERWEIDEVVDSKFERQRLWYHVRWKDRPRSEWQWISATDLKKYGQQHIDRFHRQHPAAPRPLFIRLPPLISRSTDWFSLFRPLQNFTEPNKIPRHLFNWEAGVFERVPLVARTRPLDRG</sequence>
<feature type="domain" description="Chromo" evidence="20">
    <location>
        <begin position="1579"/>
        <end position="1639"/>
    </location>
</feature>
<keyword evidence="9" id="KW-0255">Endonuclease</keyword>
<dbReference type="InterPro" id="IPR056924">
    <property type="entry name" value="SH3_Tf2-1"/>
</dbReference>
<evidence type="ECO:0000256" key="16">
    <source>
        <dbReference type="ARBA" id="ARBA00023125"/>
    </source>
</evidence>
<keyword evidence="18" id="KW-0862">Zinc</keyword>
<dbReference type="GO" id="GO:0006508">
    <property type="term" value="P:proteolysis"/>
    <property type="evidence" value="ECO:0007669"/>
    <property type="project" value="UniProtKB-KW"/>
</dbReference>
<dbReference type="PROSITE" id="PS50878">
    <property type="entry name" value="RT_POL"/>
    <property type="match status" value="1"/>
</dbReference>
<evidence type="ECO:0000256" key="3">
    <source>
        <dbReference type="ARBA" id="ARBA00022670"/>
    </source>
</evidence>
<keyword evidence="8" id="KW-0064">Aspartyl protease</keyword>
<dbReference type="EC" id="2.7.7.49" evidence="1"/>
<evidence type="ECO:0000256" key="14">
    <source>
        <dbReference type="ARBA" id="ARBA00022918"/>
    </source>
</evidence>
<dbReference type="InterPro" id="IPR016197">
    <property type="entry name" value="Chromo-like_dom_sf"/>
</dbReference>
<keyword evidence="12" id="KW-0694">RNA-binding</keyword>
<dbReference type="InterPro" id="IPR000953">
    <property type="entry name" value="Chromo/chromo_shadow_dom"/>
</dbReference>
<dbReference type="Pfam" id="PF00078">
    <property type="entry name" value="RVT_1"/>
    <property type="match status" value="1"/>
</dbReference>
<feature type="compositionally biased region" description="Polar residues" evidence="19">
    <location>
        <begin position="272"/>
        <end position="283"/>
    </location>
</feature>
<keyword evidence="3" id="KW-0645">Protease</keyword>
<dbReference type="EMBL" id="JANAWD010001237">
    <property type="protein sequence ID" value="KAJ3473844.1"/>
    <property type="molecule type" value="Genomic_DNA"/>
</dbReference>
<feature type="compositionally biased region" description="Low complexity" evidence="19">
    <location>
        <begin position="257"/>
        <end position="271"/>
    </location>
</feature>
<dbReference type="GO" id="GO:0004519">
    <property type="term" value="F:endonuclease activity"/>
    <property type="evidence" value="ECO:0007669"/>
    <property type="project" value="UniProtKB-KW"/>
</dbReference>
<dbReference type="GO" id="GO:0003723">
    <property type="term" value="F:RNA binding"/>
    <property type="evidence" value="ECO:0007669"/>
    <property type="project" value="UniProtKB-KW"/>
</dbReference>
<evidence type="ECO:0000313" key="25">
    <source>
        <dbReference type="Proteomes" id="UP001212997"/>
    </source>
</evidence>
<dbReference type="SUPFAM" id="SSF54160">
    <property type="entry name" value="Chromo domain-like"/>
    <property type="match status" value="1"/>
</dbReference>
<keyword evidence="11" id="KW-0460">Magnesium</keyword>
<keyword evidence="10" id="KW-0378">Hydrolase</keyword>
<evidence type="ECO:0000256" key="1">
    <source>
        <dbReference type="ARBA" id="ARBA00012493"/>
    </source>
</evidence>
<keyword evidence="4" id="KW-0808">Transferase</keyword>
<evidence type="ECO:0000259" key="22">
    <source>
        <dbReference type="PROSITE" id="PS50878"/>
    </source>
</evidence>
<dbReference type="InterPro" id="IPR005162">
    <property type="entry name" value="Retrotrans_gag_dom"/>
</dbReference>
<dbReference type="InterPro" id="IPR043128">
    <property type="entry name" value="Rev_trsase/Diguanyl_cyclase"/>
</dbReference>
<dbReference type="InterPro" id="IPR001878">
    <property type="entry name" value="Znf_CCHC"/>
</dbReference>
<keyword evidence="2" id="KW-0507">mRNA processing</keyword>
<feature type="domain" description="CCHC-type" evidence="21">
    <location>
        <begin position="315"/>
        <end position="330"/>
    </location>
</feature>
<dbReference type="InterPro" id="IPR012337">
    <property type="entry name" value="RNaseH-like_sf"/>
</dbReference>
<dbReference type="Gene3D" id="3.30.70.270">
    <property type="match status" value="2"/>
</dbReference>
<dbReference type="FunFam" id="3.30.70.270:FF:000020">
    <property type="entry name" value="Transposon Tf2-6 polyprotein-like Protein"/>
    <property type="match status" value="1"/>
</dbReference>
<evidence type="ECO:0000256" key="5">
    <source>
        <dbReference type="ARBA" id="ARBA00022695"/>
    </source>
</evidence>
<keyword evidence="5" id="KW-0548">Nucleotidyltransferase</keyword>
<dbReference type="PANTHER" id="PTHR37984">
    <property type="entry name" value="PROTEIN CBG26694"/>
    <property type="match status" value="1"/>
</dbReference>
<dbReference type="Proteomes" id="UP001212997">
    <property type="component" value="Unassembled WGS sequence"/>
</dbReference>
<proteinExistence type="predicted"/>
<dbReference type="Gene3D" id="3.10.20.370">
    <property type="match status" value="1"/>
</dbReference>
<dbReference type="GO" id="GO:0003887">
    <property type="term" value="F:DNA-directed DNA polymerase activity"/>
    <property type="evidence" value="ECO:0007669"/>
    <property type="project" value="UniProtKB-KW"/>
</dbReference>
<keyword evidence="18" id="KW-0863">Zinc-finger</keyword>
<dbReference type="GO" id="GO:0006310">
    <property type="term" value="P:DNA recombination"/>
    <property type="evidence" value="ECO:0007669"/>
    <property type="project" value="UniProtKB-KW"/>
</dbReference>
<dbReference type="FunFam" id="3.10.20.370:FF:000001">
    <property type="entry name" value="Retrovirus-related Pol polyprotein from transposon 17.6-like protein"/>
    <property type="match status" value="1"/>
</dbReference>
<dbReference type="InterPro" id="IPR036875">
    <property type="entry name" value="Znf_CCHC_sf"/>
</dbReference>
<dbReference type="CDD" id="cd09274">
    <property type="entry name" value="RNase_HI_RT_Ty3"/>
    <property type="match status" value="1"/>
</dbReference>
<evidence type="ECO:0000256" key="4">
    <source>
        <dbReference type="ARBA" id="ARBA00022679"/>
    </source>
</evidence>
<evidence type="ECO:0000256" key="13">
    <source>
        <dbReference type="ARBA" id="ARBA00022908"/>
    </source>
</evidence>
<dbReference type="PROSITE" id="PS50013">
    <property type="entry name" value="CHROMO_2"/>
    <property type="match status" value="1"/>
</dbReference>
<feature type="region of interest" description="Disordered" evidence="19">
    <location>
        <begin position="371"/>
        <end position="404"/>
    </location>
</feature>
<dbReference type="GO" id="GO:0003964">
    <property type="term" value="F:RNA-directed DNA polymerase activity"/>
    <property type="evidence" value="ECO:0007669"/>
    <property type="project" value="UniProtKB-KW"/>
</dbReference>
<reference evidence="24" key="1">
    <citation type="submission" date="2022-07" db="EMBL/GenBank/DDBJ databases">
        <title>Genome Sequence of Physisporinus lineatus.</title>
        <authorList>
            <person name="Buettner E."/>
        </authorList>
    </citation>
    <scope>NUCLEOTIDE SEQUENCE</scope>
    <source>
        <strain evidence="24">VT162</strain>
    </source>
</reference>
<dbReference type="CDD" id="cd00024">
    <property type="entry name" value="CD_CSD"/>
    <property type="match status" value="1"/>
</dbReference>
<evidence type="ECO:0000256" key="19">
    <source>
        <dbReference type="SAM" id="MobiDB-lite"/>
    </source>
</evidence>
<dbReference type="GO" id="GO:0006338">
    <property type="term" value="P:chromatin remodeling"/>
    <property type="evidence" value="ECO:0007669"/>
    <property type="project" value="UniProtKB-ARBA"/>
</dbReference>
<dbReference type="InterPro" id="IPR050951">
    <property type="entry name" value="Retrovirus_Pol_polyprotein"/>
</dbReference>
<dbReference type="CDD" id="cd01647">
    <property type="entry name" value="RT_LTR"/>
    <property type="match status" value="1"/>
</dbReference>
<keyword evidence="17" id="KW-0233">DNA recombination</keyword>
<name>A0AAD5UQY4_9APHY</name>
<evidence type="ECO:0000256" key="12">
    <source>
        <dbReference type="ARBA" id="ARBA00022884"/>
    </source>
</evidence>
<dbReference type="PANTHER" id="PTHR37984:SF5">
    <property type="entry name" value="PROTEIN NYNRIN-LIKE"/>
    <property type="match status" value="1"/>
</dbReference>
<dbReference type="SUPFAM" id="SSF53098">
    <property type="entry name" value="Ribonuclease H-like"/>
    <property type="match status" value="1"/>
</dbReference>
<gene>
    <name evidence="24" type="ORF">NLI96_g12794</name>
</gene>
<keyword evidence="13" id="KW-0229">DNA integration</keyword>
<feature type="domain" description="Reverse transcriptase" evidence="22">
    <location>
        <begin position="733"/>
        <end position="913"/>
    </location>
</feature>
<comment type="caution">
    <text evidence="24">The sequence shown here is derived from an EMBL/GenBank/DDBJ whole genome shotgun (WGS) entry which is preliminary data.</text>
</comment>
<dbReference type="GO" id="GO:0015074">
    <property type="term" value="P:DNA integration"/>
    <property type="evidence" value="ECO:0007669"/>
    <property type="project" value="UniProtKB-KW"/>
</dbReference>
<evidence type="ECO:0000256" key="7">
    <source>
        <dbReference type="ARBA" id="ARBA00022723"/>
    </source>
</evidence>
<dbReference type="InterPro" id="IPR001584">
    <property type="entry name" value="Integrase_cat-core"/>
</dbReference>
<dbReference type="Pfam" id="PF24626">
    <property type="entry name" value="SH3_Tf2-1"/>
    <property type="match status" value="1"/>
</dbReference>
<dbReference type="Pfam" id="PF08284">
    <property type="entry name" value="RVP_2"/>
    <property type="match status" value="1"/>
</dbReference>
<keyword evidence="7" id="KW-0479">Metal-binding</keyword>
<organism evidence="24 25">
    <name type="scientific">Meripilus lineatus</name>
    <dbReference type="NCBI Taxonomy" id="2056292"/>
    <lineage>
        <taxon>Eukaryota</taxon>
        <taxon>Fungi</taxon>
        <taxon>Dikarya</taxon>
        <taxon>Basidiomycota</taxon>
        <taxon>Agaricomycotina</taxon>
        <taxon>Agaricomycetes</taxon>
        <taxon>Polyporales</taxon>
        <taxon>Meripilaceae</taxon>
        <taxon>Meripilus</taxon>
    </lineage>
</organism>
<evidence type="ECO:0000259" key="21">
    <source>
        <dbReference type="PROSITE" id="PS50158"/>
    </source>
</evidence>
<evidence type="ECO:0000313" key="24">
    <source>
        <dbReference type="EMBL" id="KAJ3473844.1"/>
    </source>
</evidence>
<dbReference type="Gene3D" id="1.10.340.70">
    <property type="match status" value="1"/>
</dbReference>
<evidence type="ECO:0000256" key="10">
    <source>
        <dbReference type="ARBA" id="ARBA00022801"/>
    </source>
</evidence>
<dbReference type="GO" id="GO:0006397">
    <property type="term" value="P:mRNA processing"/>
    <property type="evidence" value="ECO:0007669"/>
    <property type="project" value="UniProtKB-KW"/>
</dbReference>
<dbReference type="Gene3D" id="2.40.70.10">
    <property type="entry name" value="Acid Proteases"/>
    <property type="match status" value="1"/>
</dbReference>
<evidence type="ECO:0000256" key="2">
    <source>
        <dbReference type="ARBA" id="ARBA00022664"/>
    </source>
</evidence>
<dbReference type="SMART" id="SM00343">
    <property type="entry name" value="ZnF_C2HC"/>
    <property type="match status" value="1"/>
</dbReference>
<dbReference type="InterPro" id="IPR041373">
    <property type="entry name" value="RT_RNaseH"/>
</dbReference>
<dbReference type="Gene3D" id="3.30.420.10">
    <property type="entry name" value="Ribonuclease H-like superfamily/Ribonuclease H"/>
    <property type="match status" value="1"/>
</dbReference>
<dbReference type="GO" id="GO:0003677">
    <property type="term" value="F:DNA binding"/>
    <property type="evidence" value="ECO:0007669"/>
    <property type="project" value="UniProtKB-KW"/>
</dbReference>
<dbReference type="GO" id="GO:0005634">
    <property type="term" value="C:nucleus"/>
    <property type="evidence" value="ECO:0007669"/>
    <property type="project" value="UniProtKB-ARBA"/>
</dbReference>
<evidence type="ECO:0000256" key="9">
    <source>
        <dbReference type="ARBA" id="ARBA00022759"/>
    </source>
</evidence>
<dbReference type="Pfam" id="PF03732">
    <property type="entry name" value="Retrotrans_gag"/>
    <property type="match status" value="1"/>
</dbReference>
<dbReference type="Gene3D" id="3.10.10.10">
    <property type="entry name" value="HIV Type 1 Reverse Transcriptase, subunit A, domain 1"/>
    <property type="match status" value="1"/>
</dbReference>
<keyword evidence="25" id="KW-1185">Reference proteome</keyword>
<dbReference type="PROSITE" id="PS50158">
    <property type="entry name" value="ZF_CCHC"/>
    <property type="match status" value="1"/>
</dbReference>
<dbReference type="FunFam" id="3.30.420.10:FF:000032">
    <property type="entry name" value="Retrovirus-related Pol polyprotein from transposon 297-like Protein"/>
    <property type="match status" value="1"/>
</dbReference>
<protein>
    <recommendedName>
        <fullName evidence="1">RNA-directed DNA polymerase</fullName>
        <ecNumber evidence="1">2.7.7.49</ecNumber>
    </recommendedName>
</protein>
<evidence type="ECO:0000256" key="15">
    <source>
        <dbReference type="ARBA" id="ARBA00022932"/>
    </source>
</evidence>
<dbReference type="InterPro" id="IPR021109">
    <property type="entry name" value="Peptidase_aspartic_dom_sf"/>
</dbReference>
<evidence type="ECO:0000259" key="23">
    <source>
        <dbReference type="PROSITE" id="PS50994"/>
    </source>
</evidence>
<evidence type="ECO:0000256" key="8">
    <source>
        <dbReference type="ARBA" id="ARBA00022750"/>
    </source>
</evidence>
<dbReference type="PROSITE" id="PS50994">
    <property type="entry name" value="INTEGRASE"/>
    <property type="match status" value="1"/>
</dbReference>
<feature type="domain" description="Integrase catalytic" evidence="23">
    <location>
        <begin position="1273"/>
        <end position="1435"/>
    </location>
</feature>
<dbReference type="SUPFAM" id="SSF56672">
    <property type="entry name" value="DNA/RNA polymerases"/>
    <property type="match status" value="1"/>
</dbReference>
<dbReference type="GO" id="GO:0004190">
    <property type="term" value="F:aspartic-type endopeptidase activity"/>
    <property type="evidence" value="ECO:0007669"/>
    <property type="project" value="UniProtKB-KW"/>
</dbReference>
<dbReference type="CDD" id="cd00303">
    <property type="entry name" value="retropepsin_like"/>
    <property type="match status" value="1"/>
</dbReference>
<dbReference type="InterPro" id="IPR000477">
    <property type="entry name" value="RT_dom"/>
</dbReference>
<feature type="region of interest" description="Disordered" evidence="19">
    <location>
        <begin position="245"/>
        <end position="299"/>
    </location>
</feature>
<dbReference type="InterPro" id="IPR043502">
    <property type="entry name" value="DNA/RNA_pol_sf"/>
</dbReference>
<keyword evidence="16" id="KW-0238">DNA-binding</keyword>
<dbReference type="InterPro" id="IPR036397">
    <property type="entry name" value="RNaseH_sf"/>
</dbReference>
<evidence type="ECO:0000256" key="6">
    <source>
        <dbReference type="ARBA" id="ARBA00022722"/>
    </source>
</evidence>
<dbReference type="Pfam" id="PF17917">
    <property type="entry name" value="RT_RNaseH"/>
    <property type="match status" value="1"/>
</dbReference>
<dbReference type="Gene3D" id="2.40.50.40">
    <property type="match status" value="1"/>
</dbReference>
<dbReference type="GO" id="GO:0008270">
    <property type="term" value="F:zinc ion binding"/>
    <property type="evidence" value="ECO:0007669"/>
    <property type="project" value="UniProtKB-KW"/>
</dbReference>
<dbReference type="InterPro" id="IPR041588">
    <property type="entry name" value="Integrase_H2C2"/>
</dbReference>
<keyword evidence="6" id="KW-0540">Nuclease</keyword>
<keyword evidence="14" id="KW-0695">RNA-directed DNA polymerase</keyword>
<dbReference type="Pfam" id="PF17921">
    <property type="entry name" value="Integrase_H2C2"/>
    <property type="match status" value="1"/>
</dbReference>
<accession>A0AAD5UQY4</accession>
<evidence type="ECO:0000256" key="11">
    <source>
        <dbReference type="ARBA" id="ARBA00022842"/>
    </source>
</evidence>
<evidence type="ECO:0000256" key="18">
    <source>
        <dbReference type="PROSITE-ProRule" id="PRU00047"/>
    </source>
</evidence>
<evidence type="ECO:0000259" key="20">
    <source>
        <dbReference type="PROSITE" id="PS50013"/>
    </source>
</evidence>
<evidence type="ECO:0000256" key="17">
    <source>
        <dbReference type="ARBA" id="ARBA00023172"/>
    </source>
</evidence>
<keyword evidence="15" id="KW-0239">DNA-directed DNA polymerase</keyword>